<name>A0A0A9WCH0_LYGHE</name>
<evidence type="ECO:0000256" key="1">
    <source>
        <dbReference type="SAM" id="Coils"/>
    </source>
</evidence>
<keyword evidence="1" id="KW-0175">Coiled coil</keyword>
<feature type="region of interest" description="Disordered" evidence="2">
    <location>
        <begin position="681"/>
        <end position="708"/>
    </location>
</feature>
<evidence type="ECO:0000313" key="5">
    <source>
        <dbReference type="EMBL" id="JAG06114.1"/>
    </source>
</evidence>
<feature type="compositionally biased region" description="Acidic residues" evidence="2">
    <location>
        <begin position="589"/>
        <end position="605"/>
    </location>
</feature>
<feature type="region of interest" description="Disordered" evidence="2">
    <location>
        <begin position="489"/>
        <end position="508"/>
    </location>
</feature>
<keyword evidence="3" id="KW-0732">Signal</keyword>
<proteinExistence type="predicted"/>
<feature type="compositionally biased region" description="Polar residues" evidence="2">
    <location>
        <begin position="542"/>
        <end position="557"/>
    </location>
</feature>
<dbReference type="EMBL" id="GBHO01037490">
    <property type="protein sequence ID" value="JAG06114.1"/>
    <property type="molecule type" value="Transcribed_RNA"/>
</dbReference>
<feature type="region of interest" description="Disordered" evidence="2">
    <location>
        <begin position="533"/>
        <end position="557"/>
    </location>
</feature>
<sequence>MDITKLLRLLSIILANGIVNVRCYNISPLSTSKDKWPRFDLSDQDDLHQTLVSIEERLKIVDSVRYGVNRLEISIDRINNRLDSVESRISRMHTQMEALESRGRMQSVMQMKLDSISQSIISAEMKFEMIPDQIMRKQVASLDRLQLRINSIEDNMESLFTRMQGTQNDITSKIQNELGSKTTHLVNTLEEVRLKTIQMEHRLNSTSKEHLHHLMNIESKVAKNEQVEMLTSRLDGIHNHLNQTDAWAQNDSPRINEHEKERMVNSLKGELHTEAQKFVSKVGNIYNDASKRLHAIENAVRDHIMETNGTQKEIKDKLRQIIRTNRDCDGPKRSLQLGFLDLKIEEIKQYMRSNFRNMEDKLDERNRKITNLQSTLLESCSTVQGLEELEQKVSTMLDKIHDTVNNKSSKIDKHTSDQYTLLKSLSSQSARTEKIIISLSHDVKNHTKHFHGAVTELFQQTDDILLAITQTRRDVERVLKRDISPSRRVSYVNNSTNTPKTEKHGGEEMEDGVNRIHTVEVHHPEGVIKVLTEESPIGNEGSLKTTTKPSTSDGSNMTTIVALPESLNATDDELKELLEWTPGNSFKEDDGDEGEEDDEEDDVDSTGDTTKKNLPDEFVSHILLTYIKLLRGQMPLTKFLEEANIARAYSSIAEMINDLQGMDTVPEDFIKELSEYEPDKEFDFEELRKPYDSYSTPDEHFDEQYETD</sequence>
<reference evidence="4" key="1">
    <citation type="journal article" date="2014" name="PLoS ONE">
        <title>Transcriptome-Based Identification of ABC Transporters in the Western Tarnished Plant Bug Lygus hesperus.</title>
        <authorList>
            <person name="Hull J.J."/>
            <person name="Chaney K."/>
            <person name="Geib S.M."/>
            <person name="Fabrick J.A."/>
            <person name="Brent C.S."/>
            <person name="Walsh D."/>
            <person name="Lavine L.C."/>
        </authorList>
    </citation>
    <scope>NUCLEOTIDE SEQUENCE</scope>
</reference>
<accession>A0A0A9WCH0</accession>
<feature type="coiled-coil region" evidence="1">
    <location>
        <begin position="135"/>
        <end position="162"/>
    </location>
</feature>
<feature type="region of interest" description="Disordered" evidence="2">
    <location>
        <begin position="578"/>
        <end position="612"/>
    </location>
</feature>
<feature type="chain" id="PRO_5007389374" evidence="3">
    <location>
        <begin position="24"/>
        <end position="708"/>
    </location>
</feature>
<feature type="coiled-coil region" evidence="1">
    <location>
        <begin position="68"/>
        <end position="102"/>
    </location>
</feature>
<feature type="signal peptide" evidence="3">
    <location>
        <begin position="1"/>
        <end position="23"/>
    </location>
</feature>
<evidence type="ECO:0000256" key="3">
    <source>
        <dbReference type="SAM" id="SignalP"/>
    </source>
</evidence>
<organism evidence="4">
    <name type="scientific">Lygus hesperus</name>
    <name type="common">Western plant bug</name>
    <dbReference type="NCBI Taxonomy" id="30085"/>
    <lineage>
        <taxon>Eukaryota</taxon>
        <taxon>Metazoa</taxon>
        <taxon>Ecdysozoa</taxon>
        <taxon>Arthropoda</taxon>
        <taxon>Hexapoda</taxon>
        <taxon>Insecta</taxon>
        <taxon>Pterygota</taxon>
        <taxon>Neoptera</taxon>
        <taxon>Paraneoptera</taxon>
        <taxon>Hemiptera</taxon>
        <taxon>Heteroptera</taxon>
        <taxon>Panheteroptera</taxon>
        <taxon>Cimicomorpha</taxon>
        <taxon>Miridae</taxon>
        <taxon>Mirini</taxon>
        <taxon>Lygus</taxon>
    </lineage>
</organism>
<gene>
    <name evidence="4" type="primary">Ccdc39_0</name>
    <name evidence="5" type="synonym">Ccdc39_1</name>
    <name evidence="5" type="ORF">CM83_66384</name>
    <name evidence="4" type="ORF">CM83_66398</name>
</gene>
<reference evidence="4" key="2">
    <citation type="submission" date="2014-07" db="EMBL/GenBank/DDBJ databases">
        <authorList>
            <person name="Hull J."/>
        </authorList>
    </citation>
    <scope>NUCLEOTIDE SEQUENCE</scope>
</reference>
<dbReference type="AlphaFoldDB" id="A0A0A9WCH0"/>
<evidence type="ECO:0000313" key="4">
    <source>
        <dbReference type="EMBL" id="JAG06112.1"/>
    </source>
</evidence>
<evidence type="ECO:0000256" key="2">
    <source>
        <dbReference type="SAM" id="MobiDB-lite"/>
    </source>
</evidence>
<protein>
    <submittedName>
        <fullName evidence="4">Coiled-coil domain-containing protein 39</fullName>
    </submittedName>
</protein>
<feature type="coiled-coil region" evidence="1">
    <location>
        <begin position="355"/>
        <end position="406"/>
    </location>
</feature>
<dbReference type="EMBL" id="GBHO01037492">
    <property type="protein sequence ID" value="JAG06112.1"/>
    <property type="molecule type" value="Transcribed_RNA"/>
</dbReference>